<keyword evidence="12" id="KW-1185">Reference proteome</keyword>
<evidence type="ECO:0000256" key="9">
    <source>
        <dbReference type="RuleBase" id="RU363032"/>
    </source>
</evidence>
<dbReference type="CDD" id="cd06261">
    <property type="entry name" value="TM_PBP2"/>
    <property type="match status" value="1"/>
</dbReference>
<dbReference type="EMBL" id="BAAANO010000018">
    <property type="protein sequence ID" value="GAA2009609.1"/>
    <property type="molecule type" value="Genomic_DNA"/>
</dbReference>
<feature type="transmembrane region" description="Helical" evidence="9">
    <location>
        <begin position="52"/>
        <end position="77"/>
    </location>
</feature>
<evidence type="ECO:0000256" key="7">
    <source>
        <dbReference type="ARBA" id="ARBA00022989"/>
    </source>
</evidence>
<evidence type="ECO:0000259" key="10">
    <source>
        <dbReference type="PROSITE" id="PS50928"/>
    </source>
</evidence>
<dbReference type="NCBIfam" id="TIGR01726">
    <property type="entry name" value="HEQRo_perm_3TM"/>
    <property type="match status" value="1"/>
</dbReference>
<evidence type="ECO:0000313" key="12">
    <source>
        <dbReference type="Proteomes" id="UP001500755"/>
    </source>
</evidence>
<evidence type="ECO:0000256" key="4">
    <source>
        <dbReference type="ARBA" id="ARBA00022475"/>
    </source>
</evidence>
<evidence type="ECO:0000313" key="11">
    <source>
        <dbReference type="EMBL" id="GAA2009609.1"/>
    </source>
</evidence>
<keyword evidence="7 9" id="KW-1133">Transmembrane helix</keyword>
<reference evidence="12" key="1">
    <citation type="journal article" date="2019" name="Int. J. Syst. Evol. Microbiol.">
        <title>The Global Catalogue of Microorganisms (GCM) 10K type strain sequencing project: providing services to taxonomists for standard genome sequencing and annotation.</title>
        <authorList>
            <consortium name="The Broad Institute Genomics Platform"/>
            <consortium name="The Broad Institute Genome Sequencing Center for Infectious Disease"/>
            <person name="Wu L."/>
            <person name="Ma J."/>
        </authorList>
    </citation>
    <scope>NUCLEOTIDE SEQUENCE [LARGE SCALE GENOMIC DNA]</scope>
    <source>
        <strain evidence="12">JCM 14546</strain>
    </source>
</reference>
<dbReference type="Gene3D" id="1.10.3720.10">
    <property type="entry name" value="MetI-like"/>
    <property type="match status" value="1"/>
</dbReference>
<evidence type="ECO:0000256" key="2">
    <source>
        <dbReference type="ARBA" id="ARBA00010072"/>
    </source>
</evidence>
<evidence type="ECO:0000256" key="6">
    <source>
        <dbReference type="ARBA" id="ARBA00022970"/>
    </source>
</evidence>
<evidence type="ECO:0000256" key="8">
    <source>
        <dbReference type="ARBA" id="ARBA00023136"/>
    </source>
</evidence>
<dbReference type="Pfam" id="PF00528">
    <property type="entry name" value="BPD_transp_1"/>
    <property type="match status" value="1"/>
</dbReference>
<dbReference type="PANTHER" id="PTHR30614">
    <property type="entry name" value="MEMBRANE COMPONENT OF AMINO ACID ABC TRANSPORTER"/>
    <property type="match status" value="1"/>
</dbReference>
<dbReference type="RefSeq" id="WP_344309388.1">
    <property type="nucleotide sequence ID" value="NZ_BAAANO010000018.1"/>
</dbReference>
<keyword evidence="8 9" id="KW-0472">Membrane</keyword>
<comment type="caution">
    <text evidence="11">The sequence shown here is derived from an EMBL/GenBank/DDBJ whole genome shotgun (WGS) entry which is preliminary data.</text>
</comment>
<feature type="transmembrane region" description="Helical" evidence="9">
    <location>
        <begin position="20"/>
        <end position="40"/>
    </location>
</feature>
<name>A0ABP5EVS6_9MICO</name>
<proteinExistence type="inferred from homology"/>
<evidence type="ECO:0000256" key="5">
    <source>
        <dbReference type="ARBA" id="ARBA00022692"/>
    </source>
</evidence>
<gene>
    <name evidence="11" type="ORF">GCM10009755_20560</name>
</gene>
<keyword evidence="3 9" id="KW-0813">Transport</keyword>
<accession>A0ABP5EVS6</accession>
<evidence type="ECO:0000256" key="1">
    <source>
        <dbReference type="ARBA" id="ARBA00004651"/>
    </source>
</evidence>
<dbReference type="InterPro" id="IPR010065">
    <property type="entry name" value="AA_ABC_transptr_permease_3TM"/>
</dbReference>
<keyword evidence="4" id="KW-1003">Cell membrane</keyword>
<dbReference type="Proteomes" id="UP001500755">
    <property type="component" value="Unassembled WGS sequence"/>
</dbReference>
<evidence type="ECO:0000256" key="3">
    <source>
        <dbReference type="ARBA" id="ARBA00022448"/>
    </source>
</evidence>
<dbReference type="SUPFAM" id="SSF161098">
    <property type="entry name" value="MetI-like"/>
    <property type="match status" value="1"/>
</dbReference>
<protein>
    <submittedName>
        <fullName evidence="11">Amino acid ABC transporter permease</fullName>
    </submittedName>
</protein>
<dbReference type="InterPro" id="IPR043429">
    <property type="entry name" value="ArtM/GltK/GlnP/TcyL/YhdX-like"/>
</dbReference>
<organism evidence="11 12">
    <name type="scientific">Brevibacterium samyangense</name>
    <dbReference type="NCBI Taxonomy" id="366888"/>
    <lineage>
        <taxon>Bacteria</taxon>
        <taxon>Bacillati</taxon>
        <taxon>Actinomycetota</taxon>
        <taxon>Actinomycetes</taxon>
        <taxon>Micrococcales</taxon>
        <taxon>Brevibacteriaceae</taxon>
        <taxon>Brevibacterium</taxon>
    </lineage>
</organism>
<sequence>MTTTEVLVNFAHGVLGALELFVLSAIFSLVLGAVLAVLRVSPIPVFRAVGTVYVTVVRNTPMVLLMFFCVFGLPFLAVRFSDTAAVNSFIYAVIALSLYTAAFVCEVFRSGISTIPVGQSEAARAIGLNFFQSLQFVILPQAIRTVVAPLASVLITMLKGTSIASAFNNQEIIYAMKNAIEKRGDIVIPILLGTALVYLLLNLALGRVFSYLERKAVILR</sequence>
<dbReference type="InterPro" id="IPR035906">
    <property type="entry name" value="MetI-like_sf"/>
</dbReference>
<dbReference type="InterPro" id="IPR000515">
    <property type="entry name" value="MetI-like"/>
</dbReference>
<comment type="similarity">
    <text evidence="2">Belongs to the binding-protein-dependent transport system permease family. HisMQ subfamily.</text>
</comment>
<keyword evidence="5 9" id="KW-0812">Transmembrane</keyword>
<keyword evidence="6" id="KW-0029">Amino-acid transport</keyword>
<feature type="domain" description="ABC transmembrane type-1" evidence="10">
    <location>
        <begin position="14"/>
        <end position="209"/>
    </location>
</feature>
<feature type="transmembrane region" description="Helical" evidence="9">
    <location>
        <begin position="89"/>
        <end position="108"/>
    </location>
</feature>
<dbReference type="PANTHER" id="PTHR30614:SF37">
    <property type="entry name" value="AMINO-ACID ABC TRANSPORTER PERMEASE PROTEIN YHDX-RELATED"/>
    <property type="match status" value="1"/>
</dbReference>
<dbReference type="PROSITE" id="PS50928">
    <property type="entry name" value="ABC_TM1"/>
    <property type="match status" value="1"/>
</dbReference>
<comment type="subcellular location">
    <subcellularLocation>
        <location evidence="1 9">Cell membrane</location>
        <topology evidence="1 9">Multi-pass membrane protein</topology>
    </subcellularLocation>
</comment>
<feature type="transmembrane region" description="Helical" evidence="9">
    <location>
        <begin position="186"/>
        <end position="205"/>
    </location>
</feature>